<feature type="transmembrane region" description="Helical" evidence="1">
    <location>
        <begin position="25"/>
        <end position="45"/>
    </location>
</feature>
<dbReference type="RefSeq" id="WP_221048315.1">
    <property type="nucleotide sequence ID" value="NZ_AP019782.1"/>
</dbReference>
<feature type="transmembrane region" description="Helical" evidence="1">
    <location>
        <begin position="102"/>
        <end position="122"/>
    </location>
</feature>
<keyword evidence="1" id="KW-0812">Transmembrane</keyword>
<keyword evidence="1" id="KW-0472">Membrane</keyword>
<proteinExistence type="predicted"/>
<evidence type="ECO:0000256" key="1">
    <source>
        <dbReference type="SAM" id="Phobius"/>
    </source>
</evidence>
<dbReference type="Proteomes" id="UP000824988">
    <property type="component" value="Chromosome"/>
</dbReference>
<evidence type="ECO:0000313" key="3">
    <source>
        <dbReference type="Proteomes" id="UP000824988"/>
    </source>
</evidence>
<organism evidence="2 3">
    <name type="scientific">Methylogaea oryzae</name>
    <dbReference type="NCBI Taxonomy" id="1295382"/>
    <lineage>
        <taxon>Bacteria</taxon>
        <taxon>Pseudomonadati</taxon>
        <taxon>Pseudomonadota</taxon>
        <taxon>Gammaproteobacteria</taxon>
        <taxon>Methylococcales</taxon>
        <taxon>Methylococcaceae</taxon>
        <taxon>Methylogaea</taxon>
    </lineage>
</organism>
<dbReference type="AlphaFoldDB" id="A0A8D5AHF9"/>
<keyword evidence="3" id="KW-1185">Reference proteome</keyword>
<keyword evidence="1" id="KW-1133">Transmembrane helix</keyword>
<protein>
    <recommendedName>
        <fullName evidence="4">DUF2232 domain-containing protein</fullName>
    </recommendedName>
</protein>
<evidence type="ECO:0008006" key="4">
    <source>
        <dbReference type="Google" id="ProtNLM"/>
    </source>
</evidence>
<feature type="transmembrane region" description="Helical" evidence="1">
    <location>
        <begin position="208"/>
        <end position="229"/>
    </location>
</feature>
<gene>
    <name evidence="2" type="ORF">MoryE10_08470</name>
</gene>
<dbReference type="KEGG" id="moz:MoryE10_08470"/>
<name>A0A8D5AHF9_9GAMM</name>
<feature type="transmembrane region" description="Helical" evidence="1">
    <location>
        <begin position="77"/>
        <end position="95"/>
    </location>
</feature>
<reference evidence="2" key="1">
    <citation type="submission" date="2019-06" db="EMBL/GenBank/DDBJ databases">
        <title>Complete genome sequence of Methylogaea oryzae strain JCM16910.</title>
        <authorList>
            <person name="Asakawa S."/>
        </authorList>
    </citation>
    <scope>NUCLEOTIDE SEQUENCE</scope>
    <source>
        <strain evidence="2">E10</strain>
    </source>
</reference>
<feature type="transmembrane region" description="Helical" evidence="1">
    <location>
        <begin position="235"/>
        <end position="256"/>
    </location>
</feature>
<dbReference type="EMBL" id="AP019782">
    <property type="protein sequence ID" value="BBL70241.1"/>
    <property type="molecule type" value="Genomic_DNA"/>
</dbReference>
<feature type="transmembrane region" description="Helical" evidence="1">
    <location>
        <begin position="52"/>
        <end position="71"/>
    </location>
</feature>
<accession>A0A8D5AHF9</accession>
<feature type="transmembrane region" description="Helical" evidence="1">
    <location>
        <begin position="263"/>
        <end position="288"/>
    </location>
</feature>
<evidence type="ECO:0000313" key="2">
    <source>
        <dbReference type="EMBL" id="BBL70241.1"/>
    </source>
</evidence>
<feature type="transmembrane region" description="Helical" evidence="1">
    <location>
        <begin position="161"/>
        <end position="187"/>
    </location>
</feature>
<sequence>MRFLASYVLTGRVQAIGAVSALLGLSLVLPPVGLLSSAAVALVTLRLGGAEGATVIGISALLSALLGGFFVGSPASFASYGAVLWVPAWIVAYVLRERVDLALALEAGVVVAAAGVVGVYVFTDTPSDLWRGSLELMLRPLLDNPPPGFSVEQLRERLDWLAGYMTGVVAAGSLLGVTASLFLARWWQAQLFNPGGFGQEYLALRGHSPLALGTIALLVAALAAQGLAAEVAGNLLAVALGFYVVAGVAVLHSLCAGLAAKRFLLVVLYGALLVVPHVLAPVALAGLADVWLDLRRWGRSAGA</sequence>